<dbReference type="SUPFAM" id="SSF52091">
    <property type="entry name" value="SpoIIaa-like"/>
    <property type="match status" value="1"/>
</dbReference>
<comment type="similarity">
    <text evidence="1 2">Belongs to the anti-sigma-factor antagonist family.</text>
</comment>
<evidence type="ECO:0000259" key="3">
    <source>
        <dbReference type="PROSITE" id="PS50801"/>
    </source>
</evidence>
<accession>A0ABS9TFR8</accession>
<reference evidence="4 5" key="1">
    <citation type="submission" date="2022-03" db="EMBL/GenBank/DDBJ databases">
        <title>Pseudonocardia alaer sp. nov., a novel actinomycete isolated from reed forest soil.</title>
        <authorList>
            <person name="Wang L."/>
        </authorList>
    </citation>
    <scope>NUCLEOTIDE SEQUENCE [LARGE SCALE GENOMIC DNA]</scope>
    <source>
        <strain evidence="4 5">Y-16303</strain>
    </source>
</reference>
<feature type="domain" description="STAS" evidence="3">
    <location>
        <begin position="15"/>
        <end position="125"/>
    </location>
</feature>
<evidence type="ECO:0000256" key="2">
    <source>
        <dbReference type="RuleBase" id="RU003749"/>
    </source>
</evidence>
<dbReference type="EMBL" id="JAKXMK010000013">
    <property type="protein sequence ID" value="MCH6167385.1"/>
    <property type="molecule type" value="Genomic_DNA"/>
</dbReference>
<protein>
    <recommendedName>
        <fullName evidence="2">Anti-sigma factor antagonist</fullName>
    </recommendedName>
</protein>
<dbReference type="InterPro" id="IPR002645">
    <property type="entry name" value="STAS_dom"/>
</dbReference>
<gene>
    <name evidence="4" type="ORF">MMF94_17000</name>
</gene>
<evidence type="ECO:0000313" key="5">
    <source>
        <dbReference type="Proteomes" id="UP001299970"/>
    </source>
</evidence>
<dbReference type="CDD" id="cd07043">
    <property type="entry name" value="STAS_anti-anti-sigma_factors"/>
    <property type="match status" value="1"/>
</dbReference>
<dbReference type="NCBIfam" id="TIGR00377">
    <property type="entry name" value="ant_ant_sig"/>
    <property type="match status" value="1"/>
</dbReference>
<dbReference type="Pfam" id="PF01740">
    <property type="entry name" value="STAS"/>
    <property type="match status" value="1"/>
</dbReference>
<dbReference type="Proteomes" id="UP001299970">
    <property type="component" value="Unassembled WGS sequence"/>
</dbReference>
<evidence type="ECO:0000313" key="4">
    <source>
        <dbReference type="EMBL" id="MCH6167385.1"/>
    </source>
</evidence>
<organism evidence="4 5">
    <name type="scientific">Pseudonocardia alaniniphila</name>
    <dbReference type="NCBI Taxonomy" id="75291"/>
    <lineage>
        <taxon>Bacteria</taxon>
        <taxon>Bacillati</taxon>
        <taxon>Actinomycetota</taxon>
        <taxon>Actinomycetes</taxon>
        <taxon>Pseudonocardiales</taxon>
        <taxon>Pseudonocardiaceae</taxon>
        <taxon>Pseudonocardia</taxon>
    </lineage>
</organism>
<keyword evidence="5" id="KW-1185">Reference proteome</keyword>
<sequence length="125" mass="13238">MNGFLGGMPPAEQLMTLNRDDRDGCLVLMVQGEVDLSTGGRLLEAGSEALQQAAGRPVVLDLSGVDFLSSSGMGLLVALHDEGRATRTPLRVVVDETRSVIRPIRTMGLDEVLSLFGSLDEAITA</sequence>
<dbReference type="PANTHER" id="PTHR33495">
    <property type="entry name" value="ANTI-SIGMA FACTOR ANTAGONIST TM_1081-RELATED-RELATED"/>
    <property type="match status" value="1"/>
</dbReference>
<evidence type="ECO:0000256" key="1">
    <source>
        <dbReference type="ARBA" id="ARBA00009013"/>
    </source>
</evidence>
<comment type="caution">
    <text evidence="4">The sequence shown here is derived from an EMBL/GenBank/DDBJ whole genome shotgun (WGS) entry which is preliminary data.</text>
</comment>
<dbReference type="InterPro" id="IPR003658">
    <property type="entry name" value="Anti-sigma_ant"/>
</dbReference>
<proteinExistence type="inferred from homology"/>
<name>A0ABS9TFR8_9PSEU</name>
<dbReference type="RefSeq" id="WP_241037736.1">
    <property type="nucleotide sequence ID" value="NZ_BAAAJF010000005.1"/>
</dbReference>
<dbReference type="Gene3D" id="3.30.750.24">
    <property type="entry name" value="STAS domain"/>
    <property type="match status" value="1"/>
</dbReference>
<dbReference type="PROSITE" id="PS50801">
    <property type="entry name" value="STAS"/>
    <property type="match status" value="1"/>
</dbReference>
<dbReference type="InterPro" id="IPR036513">
    <property type="entry name" value="STAS_dom_sf"/>
</dbReference>
<dbReference type="PANTHER" id="PTHR33495:SF13">
    <property type="entry name" value="ANTI-SIGMA-F FACTOR ANTAGONIST RSFB"/>
    <property type="match status" value="1"/>
</dbReference>